<evidence type="ECO:0000313" key="3">
    <source>
        <dbReference type="WBParaSite" id="PgR035X_g055_t01"/>
    </source>
</evidence>
<accession>A0A915BDL6</accession>
<dbReference type="Proteomes" id="UP000887569">
    <property type="component" value="Unplaced"/>
</dbReference>
<keyword evidence="1" id="KW-0812">Transmembrane</keyword>
<evidence type="ECO:0000313" key="2">
    <source>
        <dbReference type="Proteomes" id="UP000887569"/>
    </source>
</evidence>
<evidence type="ECO:0000256" key="1">
    <source>
        <dbReference type="SAM" id="Phobius"/>
    </source>
</evidence>
<proteinExistence type="predicted"/>
<keyword evidence="2" id="KW-1185">Reference proteome</keyword>
<protein>
    <submittedName>
        <fullName evidence="3">Uncharacterized protein</fullName>
    </submittedName>
</protein>
<reference evidence="3" key="1">
    <citation type="submission" date="2022-11" db="UniProtKB">
        <authorList>
            <consortium name="WormBaseParasite"/>
        </authorList>
    </citation>
    <scope>IDENTIFICATION</scope>
</reference>
<keyword evidence="1" id="KW-0472">Membrane</keyword>
<dbReference type="AlphaFoldDB" id="A0A915BDL6"/>
<name>A0A915BDL6_PARUN</name>
<organism evidence="2 3">
    <name type="scientific">Parascaris univalens</name>
    <name type="common">Nematode worm</name>
    <dbReference type="NCBI Taxonomy" id="6257"/>
    <lineage>
        <taxon>Eukaryota</taxon>
        <taxon>Metazoa</taxon>
        <taxon>Ecdysozoa</taxon>
        <taxon>Nematoda</taxon>
        <taxon>Chromadorea</taxon>
        <taxon>Rhabditida</taxon>
        <taxon>Spirurina</taxon>
        <taxon>Ascaridomorpha</taxon>
        <taxon>Ascaridoidea</taxon>
        <taxon>Ascarididae</taxon>
        <taxon>Parascaris</taxon>
    </lineage>
</organism>
<dbReference type="WBParaSite" id="PgR035X_g055_t01">
    <property type="protein sequence ID" value="PgR035X_g055_t01"/>
    <property type="gene ID" value="PgR035X_g055"/>
</dbReference>
<keyword evidence="1" id="KW-1133">Transmembrane helix</keyword>
<feature type="transmembrane region" description="Helical" evidence="1">
    <location>
        <begin position="167"/>
        <end position="189"/>
    </location>
</feature>
<sequence length="197" mass="22795">EKLIYEYFVILSQLLSSIDDKVFITREVEDQLALVAVARELHSVFYCYILKLNEAPPLEWRDQVLQADGSMWDGCIKLSSQLIHFGRFELHKQRQEYGRIVKMQKMLRELGASGKEPNEELHLDLSEGENVGKEALNIDRACIIVQTWERGEFNSSKCSFQCIFAQLLYFIVSLYCLCLFVAYMNACIFQSTGDSNR</sequence>